<sequence length="312" mass="36394">MSGLLKIITPVNLDQEYHRFINSNHYHPVFRYRWRSNLTQHLKKNSPKTNLIKAILTQDHQQITNTAQHLFSTNIDPQIVRLAQKITASPPPRLRHPTITQVIKAFNKAFHYFNLDYQAVVSSQSGFNVRPKQTQKLVLISRRLNLNFFSLSGLVKHELSHVIRYENGLFNHLKRSPDYLPTEEGLATFVQDHQGSWSQKSKFQHAAEYLASAISLDGSLRDIYDFFRSLGFPKELAWQRAIRHKFGFINTRQAGGIIKPAMYFNFSQKISQLTPQQRLKLYIGKISLNDLSQHQKYIGRFTPKQIHHFFEI</sequence>
<proteinExistence type="predicted"/>
<gene>
    <name evidence="5" type="ORF">MICH65_0364</name>
</gene>
<dbReference type="GO" id="GO:0008237">
    <property type="term" value="F:metallopeptidase activity"/>
    <property type="evidence" value="ECO:0007669"/>
    <property type="project" value="UniProtKB-KW"/>
</dbReference>
<protein>
    <submittedName>
        <fullName evidence="5">Uncharacterized protein</fullName>
    </submittedName>
</protein>
<evidence type="ECO:0000256" key="1">
    <source>
        <dbReference type="ARBA" id="ARBA00001947"/>
    </source>
</evidence>
<dbReference type="KEGG" id="caqa:MICH65_0364"/>
<dbReference type="RefSeq" id="WP_161931731.1">
    <property type="nucleotide sequence ID" value="NZ_CP047901.1"/>
</dbReference>
<keyword evidence="2" id="KW-0645">Protease</keyword>
<name>A0A857N527_9BACT</name>
<dbReference type="Proteomes" id="UP000463983">
    <property type="component" value="Chromosome"/>
</dbReference>
<keyword evidence="6" id="KW-1185">Reference proteome</keyword>
<dbReference type="EMBL" id="CP047901">
    <property type="protein sequence ID" value="QHO63345.1"/>
    <property type="molecule type" value="Genomic_DNA"/>
</dbReference>
<dbReference type="PANTHER" id="PTHR31817:SF0">
    <property type="entry name" value="CHROMOSOME UNDETERMINED SCAFFOLD_67, WHOLE GENOME SHOTGUN SEQUENCE"/>
    <property type="match status" value="1"/>
</dbReference>
<keyword evidence="3" id="KW-0378">Hydrolase</keyword>
<evidence type="ECO:0000256" key="2">
    <source>
        <dbReference type="ARBA" id="ARBA00022670"/>
    </source>
</evidence>
<evidence type="ECO:0000256" key="4">
    <source>
        <dbReference type="ARBA" id="ARBA00023049"/>
    </source>
</evidence>
<dbReference type="SMART" id="SM01154">
    <property type="entry name" value="DUF1704"/>
    <property type="match status" value="1"/>
</dbReference>
<evidence type="ECO:0000313" key="6">
    <source>
        <dbReference type="Proteomes" id="UP000463983"/>
    </source>
</evidence>
<comment type="cofactor">
    <cofactor evidence="1">
        <name>Zn(2+)</name>
        <dbReference type="ChEBI" id="CHEBI:29105"/>
    </cofactor>
</comment>
<reference evidence="6" key="1">
    <citation type="journal article" date="2020" name="Microorganisms">
        <title>Complete Genome of a Member of a New Bacterial Lineage in the Microgenomates Group Reveals an Unusual Nucleotide Composition Disparity Between Two Strands of DNA and Limited Metabolic Potential.</title>
        <authorList>
            <person name="Kadnikov V.V."/>
            <person name="Mardanov A.V."/>
            <person name="Beletsky A.V."/>
            <person name="Karnachuk O.V."/>
            <person name="Ravin N.V."/>
        </authorList>
    </citation>
    <scope>NUCLEOTIDE SEQUENCE [LARGE SCALE GENOMIC DNA]</scope>
</reference>
<evidence type="ECO:0000313" key="5">
    <source>
        <dbReference type="EMBL" id="QHO63345.1"/>
    </source>
</evidence>
<dbReference type="GO" id="GO:0080164">
    <property type="term" value="P:regulation of nitric oxide metabolic process"/>
    <property type="evidence" value="ECO:0007669"/>
    <property type="project" value="TreeGrafter"/>
</dbReference>
<evidence type="ECO:0000256" key="3">
    <source>
        <dbReference type="ARBA" id="ARBA00022801"/>
    </source>
</evidence>
<keyword evidence="4" id="KW-0482">Metalloprotease</keyword>
<dbReference type="AlphaFoldDB" id="A0A857N527"/>
<accession>A0A857N527</accession>
<dbReference type="PANTHER" id="PTHR31817">
    <property type="match status" value="1"/>
</dbReference>
<organism evidence="5 6">
    <name type="scientific">Candidatus Chazhemtobacterium aquaticus</name>
    <dbReference type="NCBI Taxonomy" id="2715735"/>
    <lineage>
        <taxon>Bacteria</taxon>
        <taxon>Candidatus Chazhemtobacteraceae</taxon>
        <taxon>Candidatus Chazhemtobacterium</taxon>
    </lineage>
</organism>
<dbReference type="GO" id="GO:0006508">
    <property type="term" value="P:proteolysis"/>
    <property type="evidence" value="ECO:0007669"/>
    <property type="project" value="UniProtKB-KW"/>
</dbReference>
<dbReference type="InterPro" id="IPR012548">
    <property type="entry name" value="MATCAP"/>
</dbReference>